<evidence type="ECO:0000256" key="1">
    <source>
        <dbReference type="ARBA" id="ARBA00010728"/>
    </source>
</evidence>
<comment type="caution">
    <text evidence="5">The sequence shown here is derived from an EMBL/GenBank/DDBJ whole genome shotgun (WGS) entry which is preliminary data.</text>
</comment>
<evidence type="ECO:0000313" key="5">
    <source>
        <dbReference type="EMBL" id="CAL1286446.1"/>
    </source>
</evidence>
<dbReference type="SUPFAM" id="SSF55681">
    <property type="entry name" value="Class II aaRS and biotin synthetases"/>
    <property type="match status" value="1"/>
</dbReference>
<dbReference type="InterPro" id="IPR002317">
    <property type="entry name" value="Ser-tRNA-ligase_type_1"/>
</dbReference>
<protein>
    <recommendedName>
        <fullName evidence="4">Aminoacyl-tRNA synthetase class II (G/ P/ S/T) domain-containing protein</fullName>
    </recommendedName>
</protein>
<name>A0AAV2ASB8_9ARAC</name>
<evidence type="ECO:0000259" key="4">
    <source>
        <dbReference type="Pfam" id="PF00587"/>
    </source>
</evidence>
<dbReference type="SUPFAM" id="SSF46589">
    <property type="entry name" value="tRNA-binding arm"/>
    <property type="match status" value="1"/>
</dbReference>
<keyword evidence="3" id="KW-0175">Coiled coil</keyword>
<reference evidence="5 6" key="1">
    <citation type="submission" date="2024-04" db="EMBL/GenBank/DDBJ databases">
        <authorList>
            <person name="Rising A."/>
            <person name="Reimegard J."/>
            <person name="Sonavane S."/>
            <person name="Akerstrom W."/>
            <person name="Nylinder S."/>
            <person name="Hedman E."/>
            <person name="Kallberg Y."/>
        </authorList>
    </citation>
    <scope>NUCLEOTIDE SEQUENCE [LARGE SCALE GENOMIC DNA]</scope>
</reference>
<evidence type="ECO:0000313" key="6">
    <source>
        <dbReference type="Proteomes" id="UP001497382"/>
    </source>
</evidence>
<organism evidence="5 6">
    <name type="scientific">Larinioides sclopetarius</name>
    <dbReference type="NCBI Taxonomy" id="280406"/>
    <lineage>
        <taxon>Eukaryota</taxon>
        <taxon>Metazoa</taxon>
        <taxon>Ecdysozoa</taxon>
        <taxon>Arthropoda</taxon>
        <taxon>Chelicerata</taxon>
        <taxon>Arachnida</taxon>
        <taxon>Araneae</taxon>
        <taxon>Araneomorphae</taxon>
        <taxon>Entelegynae</taxon>
        <taxon>Araneoidea</taxon>
        <taxon>Araneidae</taxon>
        <taxon>Larinioides</taxon>
    </lineage>
</organism>
<dbReference type="GO" id="GO:0004828">
    <property type="term" value="F:serine-tRNA ligase activity"/>
    <property type="evidence" value="ECO:0007669"/>
    <property type="project" value="InterPro"/>
</dbReference>
<keyword evidence="6" id="KW-1185">Reference proteome</keyword>
<dbReference type="InterPro" id="IPR045864">
    <property type="entry name" value="aa-tRNA-synth_II/BPL/LPL"/>
</dbReference>
<feature type="coiled-coil region" evidence="3">
    <location>
        <begin position="135"/>
        <end position="162"/>
    </location>
</feature>
<dbReference type="InterPro" id="IPR002314">
    <property type="entry name" value="aa-tRNA-synt_IIb"/>
</dbReference>
<evidence type="ECO:0000256" key="2">
    <source>
        <dbReference type="PIRSR" id="PIRSR001529-1"/>
    </source>
</evidence>
<gene>
    <name evidence="5" type="ORF">LARSCL_LOCUS14252</name>
</gene>
<sequence>MKLSRLVTFRSFHYLKPFMRLQSVTFCRKKHNLSSKDDEVMCPMKLSTLFVPGRYGADMYQIVRPVISVDDISQNLPSIRKSCLLRGINIDLENIVDLLQQLESERSEFKSFVEKDHQYIEELKHLHSVNDESRLNSLKKEHEEFINKLKSAKEKLHDTEELVLPMVKKIPNLIHFLTPLKSDITEEYSPRPTCQNFVSASHVEICKQTSLLKFSQNTAKTYYLKGALSELELAIQTYFCNKLKESGYGAMSCVDFCKSFLLEAVGQDPFSVVQAIPIEKKVERGQMLHLVGGASLEAFCAYLTNMNISKAGLPMRYFSIGRRYNAANCQRTSFDLFTVVQSSNIHCLTLCKDGHSEDEEFESFFQFIFSCYNDFKIPFRVVNCSPRNLNATESRHKQLEIWSPAKQMYLSVAHVSGRGDFVSKRLHSTYGVEHNVEGYCHMVEGVAVNIPVLIGCIVENFQKPNQAFHFPNELEFLQRLIED</sequence>
<dbReference type="GO" id="GO:0005524">
    <property type="term" value="F:ATP binding"/>
    <property type="evidence" value="ECO:0007669"/>
    <property type="project" value="InterPro"/>
</dbReference>
<dbReference type="AlphaFoldDB" id="A0AAV2ASB8"/>
<feature type="binding site" evidence="2">
    <location>
        <position position="323"/>
    </location>
    <ligand>
        <name>L-serine</name>
        <dbReference type="ChEBI" id="CHEBI:33384"/>
    </ligand>
</feature>
<dbReference type="PIRSF" id="PIRSF001529">
    <property type="entry name" value="Ser-tRNA-synth_IIa"/>
    <property type="match status" value="1"/>
</dbReference>
<feature type="domain" description="Aminoacyl-tRNA synthetase class II (G/ P/ S/T)" evidence="4">
    <location>
        <begin position="308"/>
        <end position="461"/>
    </location>
</feature>
<accession>A0AAV2ASB8</accession>
<dbReference type="PANTHER" id="PTHR11778">
    <property type="entry name" value="SERYL-TRNA SYNTHETASE"/>
    <property type="match status" value="1"/>
</dbReference>
<dbReference type="InterPro" id="IPR010978">
    <property type="entry name" value="tRNA-bd_arm"/>
</dbReference>
<dbReference type="Gene3D" id="3.30.930.10">
    <property type="entry name" value="Bira Bifunctional Protein, Domain 2"/>
    <property type="match status" value="1"/>
</dbReference>
<proteinExistence type="inferred from homology"/>
<dbReference type="EMBL" id="CAXIEN010000203">
    <property type="protein sequence ID" value="CAL1286446.1"/>
    <property type="molecule type" value="Genomic_DNA"/>
</dbReference>
<evidence type="ECO:0000256" key="3">
    <source>
        <dbReference type="SAM" id="Coils"/>
    </source>
</evidence>
<dbReference type="GO" id="GO:0006434">
    <property type="term" value="P:seryl-tRNA aminoacylation"/>
    <property type="evidence" value="ECO:0007669"/>
    <property type="project" value="InterPro"/>
</dbReference>
<comment type="similarity">
    <text evidence="1">Belongs to the class-II aminoacyl-tRNA synthetase family. Type-1 seryl-tRNA synthetase subfamily.</text>
</comment>
<dbReference type="Pfam" id="PF00587">
    <property type="entry name" value="tRNA-synt_2b"/>
    <property type="match status" value="1"/>
</dbReference>
<dbReference type="Proteomes" id="UP001497382">
    <property type="component" value="Unassembled WGS sequence"/>
</dbReference>